<evidence type="ECO:0000313" key="2">
    <source>
        <dbReference type="EMBL" id="GGO60571.1"/>
    </source>
</evidence>
<proteinExistence type="predicted"/>
<dbReference type="EMBL" id="BMNH01000001">
    <property type="protein sequence ID" value="GGO60571.1"/>
    <property type="molecule type" value="Genomic_DNA"/>
</dbReference>
<comment type="caution">
    <text evidence="2">The sequence shown here is derived from an EMBL/GenBank/DDBJ whole genome shotgun (WGS) entry which is preliminary data.</text>
</comment>
<keyword evidence="3" id="KW-1185">Reference proteome</keyword>
<dbReference type="RefSeq" id="WP_189121910.1">
    <property type="nucleotide sequence ID" value="NZ_BMNH01000001.1"/>
</dbReference>
<organism evidence="2 3">
    <name type="scientific">Nonomuraea cavernae</name>
    <dbReference type="NCBI Taxonomy" id="2045107"/>
    <lineage>
        <taxon>Bacteria</taxon>
        <taxon>Bacillati</taxon>
        <taxon>Actinomycetota</taxon>
        <taxon>Actinomycetes</taxon>
        <taxon>Streptosporangiales</taxon>
        <taxon>Streptosporangiaceae</taxon>
        <taxon>Nonomuraea</taxon>
    </lineage>
</organism>
<dbReference type="AlphaFoldDB" id="A0A918DE82"/>
<reference evidence="2" key="1">
    <citation type="journal article" date="2014" name="Int. J. Syst. Evol. Microbiol.">
        <title>Complete genome sequence of Corynebacterium casei LMG S-19264T (=DSM 44701T), isolated from a smear-ripened cheese.</title>
        <authorList>
            <consortium name="US DOE Joint Genome Institute (JGI-PGF)"/>
            <person name="Walter F."/>
            <person name="Albersmeier A."/>
            <person name="Kalinowski J."/>
            <person name="Ruckert C."/>
        </authorList>
    </citation>
    <scope>NUCLEOTIDE SEQUENCE</scope>
    <source>
        <strain evidence="2">CGMCC 4.7368</strain>
    </source>
</reference>
<feature type="region of interest" description="Disordered" evidence="1">
    <location>
        <begin position="119"/>
        <end position="142"/>
    </location>
</feature>
<sequence>MTPRQGQVGRPAAQVDGHFEGEARAVRELGGQVALVDHDALTLGRVAEAVARVPQGFGPVWCRGWMLDVEAYHALEKALGRRGCRLLTGWCAYRSGHELPGWIDCFRELTPATVVVPMTPGEAPPGPRELGSPPCGPEPSVH</sequence>
<reference evidence="2" key="2">
    <citation type="submission" date="2020-09" db="EMBL/GenBank/DDBJ databases">
        <authorList>
            <person name="Sun Q."/>
            <person name="Zhou Y."/>
        </authorList>
    </citation>
    <scope>NUCLEOTIDE SEQUENCE</scope>
    <source>
        <strain evidence="2">CGMCC 4.7368</strain>
    </source>
</reference>
<accession>A0A918DE82</accession>
<evidence type="ECO:0000313" key="3">
    <source>
        <dbReference type="Proteomes" id="UP000646523"/>
    </source>
</evidence>
<dbReference type="Proteomes" id="UP000646523">
    <property type="component" value="Unassembled WGS sequence"/>
</dbReference>
<gene>
    <name evidence="2" type="ORF">GCM10012289_00750</name>
</gene>
<protein>
    <submittedName>
        <fullName evidence="2">Uncharacterized protein</fullName>
    </submittedName>
</protein>
<evidence type="ECO:0000256" key="1">
    <source>
        <dbReference type="SAM" id="MobiDB-lite"/>
    </source>
</evidence>
<name>A0A918DE82_9ACTN</name>